<organism evidence="1 2">
    <name type="scientific">Polycladomyces zharkentensis</name>
    <dbReference type="NCBI Taxonomy" id="2807616"/>
    <lineage>
        <taxon>Bacteria</taxon>
        <taxon>Bacillati</taxon>
        <taxon>Bacillota</taxon>
        <taxon>Bacilli</taxon>
        <taxon>Bacillales</taxon>
        <taxon>Thermoactinomycetaceae</taxon>
        <taxon>Polycladomyces</taxon>
    </lineage>
</organism>
<dbReference type="RefSeq" id="WP_205493268.1">
    <property type="nucleotide sequence ID" value="NZ_JAFHAP010000005.1"/>
</dbReference>
<protein>
    <submittedName>
        <fullName evidence="1">Uncharacterized protein</fullName>
    </submittedName>
</protein>
<evidence type="ECO:0000313" key="1">
    <source>
        <dbReference type="EMBL" id="MBN2908784.1"/>
    </source>
</evidence>
<gene>
    <name evidence="1" type="ORF">JQC72_04510</name>
</gene>
<proteinExistence type="predicted"/>
<comment type="caution">
    <text evidence="1">The sequence shown here is derived from an EMBL/GenBank/DDBJ whole genome shotgun (WGS) entry which is preliminary data.</text>
</comment>
<accession>A0ABS2WGY1</accession>
<name>A0ABS2WGY1_9BACL</name>
<keyword evidence="2" id="KW-1185">Reference proteome</keyword>
<dbReference type="Proteomes" id="UP001177120">
    <property type="component" value="Unassembled WGS sequence"/>
</dbReference>
<sequence length="91" mass="10249">MDGLKEEVIKEKIISVKPYWKMNGIYVVEAELDFKNGLSEEKCHAFLTSIADQWLCFGDPPNEVLASVTTEGCSYMKKGVYLINIHFSAEG</sequence>
<dbReference type="EMBL" id="JAFHAP010000005">
    <property type="protein sequence ID" value="MBN2908784.1"/>
    <property type="molecule type" value="Genomic_DNA"/>
</dbReference>
<evidence type="ECO:0000313" key="2">
    <source>
        <dbReference type="Proteomes" id="UP001177120"/>
    </source>
</evidence>
<reference evidence="1" key="1">
    <citation type="journal article" date="2024" name="Int. J. Syst. Evol. Microbiol.">
        <title>Polycladomyces zharkentensis sp. nov., a novel thermophilic cellulose- and starch-degrading member of the Bacillota from a geothermal aquifer in Kazakhstan.</title>
        <authorList>
            <person name="Mashzhan A."/>
            <person name="Kistaubayeva A."/>
            <person name="Javier-Lopez R."/>
            <person name="Bissenova U."/>
            <person name="Bissenbay A."/>
            <person name="Birkeland N.K."/>
        </authorList>
    </citation>
    <scope>NUCLEOTIDE SEQUENCE</scope>
    <source>
        <strain evidence="1">ZKZ2T</strain>
    </source>
</reference>